<comment type="caution">
    <text evidence="2">The sequence shown here is derived from an EMBL/GenBank/DDBJ whole genome shotgun (WGS) entry which is preliminary data.</text>
</comment>
<proteinExistence type="predicted"/>
<reference evidence="2" key="1">
    <citation type="submission" date="2020-05" db="EMBL/GenBank/DDBJ databases">
        <title>WGS assembly of Panicum virgatum.</title>
        <authorList>
            <person name="Lovell J.T."/>
            <person name="Jenkins J."/>
            <person name="Shu S."/>
            <person name="Juenger T.E."/>
            <person name="Schmutz J."/>
        </authorList>
    </citation>
    <scope>NUCLEOTIDE SEQUENCE</scope>
    <source>
        <strain evidence="2">AP13</strain>
    </source>
</reference>
<name>A0A8T0PLR2_PANVG</name>
<dbReference type="AlphaFoldDB" id="A0A8T0PLR2"/>
<evidence type="ECO:0000256" key="1">
    <source>
        <dbReference type="SAM" id="Phobius"/>
    </source>
</evidence>
<organism evidence="2 3">
    <name type="scientific">Panicum virgatum</name>
    <name type="common">Blackwell switchgrass</name>
    <dbReference type="NCBI Taxonomy" id="38727"/>
    <lineage>
        <taxon>Eukaryota</taxon>
        <taxon>Viridiplantae</taxon>
        <taxon>Streptophyta</taxon>
        <taxon>Embryophyta</taxon>
        <taxon>Tracheophyta</taxon>
        <taxon>Spermatophyta</taxon>
        <taxon>Magnoliopsida</taxon>
        <taxon>Liliopsida</taxon>
        <taxon>Poales</taxon>
        <taxon>Poaceae</taxon>
        <taxon>PACMAD clade</taxon>
        <taxon>Panicoideae</taxon>
        <taxon>Panicodae</taxon>
        <taxon>Paniceae</taxon>
        <taxon>Panicinae</taxon>
        <taxon>Panicum</taxon>
        <taxon>Panicum sect. Hiantes</taxon>
    </lineage>
</organism>
<keyword evidence="1" id="KW-1133">Transmembrane helix</keyword>
<gene>
    <name evidence="2" type="ORF">PVAP13_8KG173103</name>
</gene>
<keyword evidence="1" id="KW-0812">Transmembrane</keyword>
<accession>A0A8T0PLR2</accession>
<dbReference type="Proteomes" id="UP000823388">
    <property type="component" value="Chromosome 8K"/>
</dbReference>
<feature type="transmembrane region" description="Helical" evidence="1">
    <location>
        <begin position="82"/>
        <end position="104"/>
    </location>
</feature>
<dbReference type="EMBL" id="CM029051">
    <property type="protein sequence ID" value="KAG2562045.1"/>
    <property type="molecule type" value="Genomic_DNA"/>
</dbReference>
<evidence type="ECO:0000313" key="2">
    <source>
        <dbReference type="EMBL" id="KAG2562045.1"/>
    </source>
</evidence>
<keyword evidence="1" id="KW-0472">Membrane</keyword>
<protein>
    <submittedName>
        <fullName evidence="2">Uncharacterized protein</fullName>
    </submittedName>
</protein>
<sequence length="109" mass="12688">MQNPPLKQLKQLLNRPGVQPKNLHQTIRCQSQDLLEKFQMPVHRPMFLRLFPSNRLMHLITIQQTPVPSSANELQTMDTGSIPFSIFLLFMYTMVSHSIFLFFFQLASA</sequence>
<evidence type="ECO:0000313" key="3">
    <source>
        <dbReference type="Proteomes" id="UP000823388"/>
    </source>
</evidence>
<keyword evidence="3" id="KW-1185">Reference proteome</keyword>